<dbReference type="InterPro" id="IPR051262">
    <property type="entry name" value="SMP-30/CGR1_Lactonase"/>
</dbReference>
<feature type="domain" description="SMP-30/Gluconolactonase/LRE-like region" evidence="4">
    <location>
        <begin position="52"/>
        <end position="317"/>
    </location>
</feature>
<dbReference type="Proteomes" id="UP000321249">
    <property type="component" value="Unassembled WGS sequence"/>
</dbReference>
<dbReference type="AlphaFoldDB" id="A0A5C6TRQ0"/>
<feature type="binding site" evidence="3">
    <location>
        <position position="175"/>
    </location>
    <ligand>
        <name>substrate</name>
    </ligand>
</feature>
<dbReference type="PANTHER" id="PTHR47572:SF4">
    <property type="entry name" value="LACTONASE DRP35"/>
    <property type="match status" value="1"/>
</dbReference>
<keyword evidence="6" id="KW-1185">Reference proteome</keyword>
<comment type="caution">
    <text evidence="5">The sequence shown here is derived from an EMBL/GenBank/DDBJ whole genome shotgun (WGS) entry which is preliminary data.</text>
</comment>
<dbReference type="GO" id="GO:0016787">
    <property type="term" value="F:hydrolase activity"/>
    <property type="evidence" value="ECO:0007669"/>
    <property type="project" value="UniProtKB-KW"/>
</dbReference>
<evidence type="ECO:0000256" key="3">
    <source>
        <dbReference type="PIRSR" id="PIRSR605511-2"/>
    </source>
</evidence>
<organism evidence="5 6">
    <name type="scientific">Allosphingosinicella ginsenosidimutans</name>
    <dbReference type="NCBI Taxonomy" id="1176539"/>
    <lineage>
        <taxon>Bacteria</taxon>
        <taxon>Pseudomonadati</taxon>
        <taxon>Pseudomonadota</taxon>
        <taxon>Alphaproteobacteria</taxon>
        <taxon>Sphingomonadales</taxon>
        <taxon>Sphingomonadaceae</taxon>
        <taxon>Allosphingosinicella</taxon>
    </lineage>
</organism>
<dbReference type="SUPFAM" id="SSF63829">
    <property type="entry name" value="Calcium-dependent phosphotriesterase"/>
    <property type="match status" value="1"/>
</dbReference>
<name>A0A5C6TRQ0_9SPHN</name>
<dbReference type="OrthoDB" id="30052at2"/>
<evidence type="ECO:0000259" key="4">
    <source>
        <dbReference type="Pfam" id="PF08450"/>
    </source>
</evidence>
<dbReference type="InterPro" id="IPR013658">
    <property type="entry name" value="SGL"/>
</dbReference>
<reference evidence="5 6" key="1">
    <citation type="journal article" date="2015" name="J. Microbiol.">
        <title>Sphingosinicella ginsenosidimutans sp. nov., with ginsenoside converting activity.</title>
        <authorList>
            <person name="Kim J.K."/>
            <person name="Kang M.S."/>
            <person name="Park S.C."/>
            <person name="Kim K.M."/>
            <person name="Choi K."/>
            <person name="Yoon M.H."/>
            <person name="Im W.T."/>
        </authorList>
    </citation>
    <scope>NUCLEOTIDE SEQUENCE [LARGE SCALE GENOMIC DNA]</scope>
    <source>
        <strain evidence="5 6">BS-11</strain>
    </source>
</reference>
<keyword evidence="3" id="KW-0862">Zinc</keyword>
<accession>A0A5C6TRQ0</accession>
<feature type="active site" description="Proton donor/acceptor" evidence="2">
    <location>
        <position position="263"/>
    </location>
</feature>
<evidence type="ECO:0000313" key="5">
    <source>
        <dbReference type="EMBL" id="TXC63027.1"/>
    </source>
</evidence>
<feature type="binding site" evidence="3">
    <location>
        <position position="152"/>
    </location>
    <ligand>
        <name>substrate</name>
    </ligand>
</feature>
<feature type="binding site" evidence="3">
    <location>
        <position position="263"/>
    </location>
    <ligand>
        <name>a divalent metal cation</name>
        <dbReference type="ChEBI" id="CHEBI:60240"/>
    </ligand>
</feature>
<sequence length="341" mass="35940">MIGRLFSGLVMLALTAAAQPQPAARIHRGAAALDALIAPDAVVERVAEGPDWAEGPVWIAALGSLLFSDPPRNRMYRWRPADGLSVFREPSGLAGDTTGFREPGSNGMIAGADGMLLIADSGDRAIVRLDLATGQRTMLATRYDGRRFNSPNDLVRAANGAIYFTDPPYGLDGLDASPLKEQPANGVYRLDPDGRVTLIDGSLSFPNGVALSPDGRTLYVSNSDPARAVWIAYGLDAQGNIASRRVFADMTASVGPERPGLPDGMKVDARGNLFASGPGGLMIFSPAGVLLGRIDAGTAISNCAFGEDGHSLFMTAGHLILRLRTRTRGLADVERRADPTG</sequence>
<keyword evidence="3" id="KW-0479">Metal-binding</keyword>
<evidence type="ECO:0000256" key="2">
    <source>
        <dbReference type="PIRSR" id="PIRSR605511-1"/>
    </source>
</evidence>
<dbReference type="GO" id="GO:0046872">
    <property type="term" value="F:metal ion binding"/>
    <property type="evidence" value="ECO:0007669"/>
    <property type="project" value="UniProtKB-KW"/>
</dbReference>
<dbReference type="PANTHER" id="PTHR47572">
    <property type="entry name" value="LIPOPROTEIN-RELATED"/>
    <property type="match status" value="1"/>
</dbReference>
<dbReference type="Pfam" id="PF08450">
    <property type="entry name" value="SGL"/>
    <property type="match status" value="1"/>
</dbReference>
<proteinExistence type="predicted"/>
<keyword evidence="1" id="KW-0378">Hydrolase</keyword>
<dbReference type="EMBL" id="VOQQ01000001">
    <property type="protein sequence ID" value="TXC63027.1"/>
    <property type="molecule type" value="Genomic_DNA"/>
</dbReference>
<dbReference type="PRINTS" id="PR01790">
    <property type="entry name" value="SMP30FAMILY"/>
</dbReference>
<evidence type="ECO:0000256" key="1">
    <source>
        <dbReference type="ARBA" id="ARBA00022801"/>
    </source>
</evidence>
<feature type="binding site" evidence="3">
    <location>
        <position position="54"/>
    </location>
    <ligand>
        <name>a divalent metal cation</name>
        <dbReference type="ChEBI" id="CHEBI:60240"/>
    </ligand>
</feature>
<evidence type="ECO:0000313" key="6">
    <source>
        <dbReference type="Proteomes" id="UP000321249"/>
    </source>
</evidence>
<dbReference type="InterPro" id="IPR005511">
    <property type="entry name" value="SMP-30"/>
</dbReference>
<dbReference type="InterPro" id="IPR011042">
    <property type="entry name" value="6-blade_b-propeller_TolB-like"/>
</dbReference>
<dbReference type="RefSeq" id="WP_147042428.1">
    <property type="nucleotide sequence ID" value="NZ_BAABIR010000002.1"/>
</dbReference>
<protein>
    <submittedName>
        <fullName evidence="5">SMP-30/gluconolactonase/LRE family protein</fullName>
    </submittedName>
</protein>
<gene>
    <name evidence="5" type="ORF">FRZ32_04700</name>
</gene>
<comment type="cofactor">
    <cofactor evidence="3">
        <name>Zn(2+)</name>
        <dbReference type="ChEBI" id="CHEBI:29105"/>
    </cofactor>
    <text evidence="3">Binds 1 divalent metal cation per subunit.</text>
</comment>
<dbReference type="Gene3D" id="2.120.10.30">
    <property type="entry name" value="TolB, C-terminal domain"/>
    <property type="match status" value="1"/>
</dbReference>
<feature type="binding site" evidence="3">
    <location>
        <position position="207"/>
    </location>
    <ligand>
        <name>a divalent metal cation</name>
        <dbReference type="ChEBI" id="CHEBI:60240"/>
    </ligand>
</feature>